<name>A0A934UX78_9MICO</name>
<accession>A0A934UX78</accession>
<dbReference type="InterPro" id="IPR001126">
    <property type="entry name" value="UmuC"/>
</dbReference>
<feature type="region of interest" description="Disordered" evidence="2">
    <location>
        <begin position="79"/>
        <end position="101"/>
    </location>
</feature>
<dbReference type="RefSeq" id="WP_200131218.1">
    <property type="nucleotide sequence ID" value="NZ_JAEHOI010000002.1"/>
</dbReference>
<dbReference type="PANTHER" id="PTHR35369:SF2">
    <property type="entry name" value="BLR3025 PROTEIN"/>
    <property type="match status" value="1"/>
</dbReference>
<evidence type="ECO:0000313" key="5">
    <source>
        <dbReference type="Proteomes" id="UP000618733"/>
    </source>
</evidence>
<organism evidence="4 5">
    <name type="scientific">Leucobacter edaphi</name>
    <dbReference type="NCBI Taxonomy" id="2796472"/>
    <lineage>
        <taxon>Bacteria</taxon>
        <taxon>Bacillati</taxon>
        <taxon>Actinomycetota</taxon>
        <taxon>Actinomycetes</taxon>
        <taxon>Micrococcales</taxon>
        <taxon>Microbacteriaceae</taxon>
        <taxon>Leucobacter</taxon>
    </lineage>
</organism>
<comment type="caution">
    <text evidence="4">The sequence shown here is derived from an EMBL/GenBank/DDBJ whole genome shotgun (WGS) entry which is preliminary data.</text>
</comment>
<reference evidence="4" key="1">
    <citation type="submission" date="2020-12" db="EMBL/GenBank/DDBJ databases">
        <title>Leucobacter sp. CAS2, isolated from Chromium sludge.</title>
        <authorList>
            <person name="Xu Z."/>
        </authorList>
    </citation>
    <scope>NUCLEOTIDE SEQUENCE</scope>
    <source>
        <strain evidence="4">CSA2</strain>
    </source>
</reference>
<evidence type="ECO:0000256" key="2">
    <source>
        <dbReference type="SAM" id="MobiDB-lite"/>
    </source>
</evidence>
<evidence type="ECO:0000313" key="4">
    <source>
        <dbReference type="EMBL" id="MBK0421023.1"/>
    </source>
</evidence>
<dbReference type="Gene3D" id="1.10.150.20">
    <property type="entry name" value="5' to 3' exonuclease, C-terminal subdomain"/>
    <property type="match status" value="1"/>
</dbReference>
<dbReference type="GO" id="GO:0006281">
    <property type="term" value="P:DNA repair"/>
    <property type="evidence" value="ECO:0007669"/>
    <property type="project" value="InterPro"/>
</dbReference>
<sequence>MSRGERVIVVRIPDWPIHAFFQEREELVEEGPAAPSPGVSAAPPIRPAAGSPTSLEAIALIADHLVVACSERARAEGVTPGIREREAQSRCPSLATHPHDPEVDERRFAPVLAAIEALIPGVEPRVPGVCAMRARGPARYYGGEPPAAATLLELLTELGYPETRIGIADGLFAAEQATQAAQGAPGLTNPGPGIALVPAGQSPAFLSRLPVERATGATLANTLHGLGIRTLGALAALPEEAVEQRFGPAGVAAHRAATGRPARQGAAEVRPRHAPRELTVELSFEPPIETAEQLGFACSGLAEQFITGLIQERRVCTSLRVSLTDDTGDTHEREWAHPRRFTASDTVGRIRWQAASIARETERGGAGIVRVRISPVHTDRAAAHEPGLWNTEPDERVHHHLSRIQAKLGHTGVGTAELSGGRLLLDRQRFLPWGTAIAHGRNARGNARRHRAARGTGPWPGSLAGPSPSLLFPAPLPAKLLDRAGHDVLIDEEDLLSETPYRLCVARTAFPAEISGWSLPWAIRERWWTGTPARFRLQVLLENGDAWLLLHEAGRWLAEGKYD</sequence>
<proteinExistence type="predicted"/>
<dbReference type="AlphaFoldDB" id="A0A934UX78"/>
<dbReference type="Pfam" id="PF00817">
    <property type="entry name" value="IMS"/>
    <property type="match status" value="1"/>
</dbReference>
<dbReference type="EMBL" id="JAEHOI010000002">
    <property type="protein sequence ID" value="MBK0421023.1"/>
    <property type="molecule type" value="Genomic_DNA"/>
</dbReference>
<dbReference type="InterPro" id="IPR043502">
    <property type="entry name" value="DNA/RNA_pol_sf"/>
</dbReference>
<keyword evidence="1" id="KW-0227">DNA damage</keyword>
<keyword evidence="5" id="KW-1185">Reference proteome</keyword>
<dbReference type="CDD" id="cd03468">
    <property type="entry name" value="PolY_like"/>
    <property type="match status" value="1"/>
</dbReference>
<evidence type="ECO:0000256" key="1">
    <source>
        <dbReference type="ARBA" id="ARBA00022763"/>
    </source>
</evidence>
<feature type="domain" description="UmuC" evidence="3">
    <location>
        <begin position="64"/>
        <end position="178"/>
    </location>
</feature>
<evidence type="ECO:0000259" key="3">
    <source>
        <dbReference type="Pfam" id="PF00817"/>
    </source>
</evidence>
<dbReference type="PANTHER" id="PTHR35369">
    <property type="entry name" value="BLR3025 PROTEIN-RELATED"/>
    <property type="match status" value="1"/>
</dbReference>
<gene>
    <name evidence="4" type="ORF">JD292_02860</name>
</gene>
<dbReference type="Proteomes" id="UP000618733">
    <property type="component" value="Unassembled WGS sequence"/>
</dbReference>
<dbReference type="SUPFAM" id="SSF56672">
    <property type="entry name" value="DNA/RNA polymerases"/>
    <property type="match status" value="1"/>
</dbReference>
<dbReference type="InterPro" id="IPR050356">
    <property type="entry name" value="SulA_CellDiv_inhibitor"/>
</dbReference>
<protein>
    <submittedName>
        <fullName evidence="4">DNA polymerase Y family protein</fullName>
    </submittedName>
</protein>